<protein>
    <recommendedName>
        <fullName evidence="5">DUF2242 domain-containing protein</fullName>
    </recommendedName>
</protein>
<dbReference type="STRING" id="187868.SAMN05192589_11947"/>
<keyword evidence="4" id="KW-1185">Reference proteome</keyword>
<gene>
    <name evidence="3" type="ORF">SAMN05192589_11947</name>
</gene>
<evidence type="ECO:0000313" key="3">
    <source>
        <dbReference type="EMBL" id="SDE51350.1"/>
    </source>
</evidence>
<reference evidence="3 4" key="1">
    <citation type="submission" date="2016-10" db="EMBL/GenBank/DDBJ databases">
        <authorList>
            <person name="de Groot N.N."/>
        </authorList>
    </citation>
    <scope>NUCLEOTIDE SEQUENCE [LARGE SCALE GENOMIC DNA]</scope>
    <source>
        <strain evidence="3 4">DSM 16619</strain>
    </source>
</reference>
<feature type="compositionally biased region" description="Basic and acidic residues" evidence="1">
    <location>
        <begin position="204"/>
        <end position="217"/>
    </location>
</feature>
<dbReference type="PROSITE" id="PS51257">
    <property type="entry name" value="PROKAR_LIPOPROTEIN"/>
    <property type="match status" value="1"/>
</dbReference>
<proteinExistence type="predicted"/>
<sequence>MSPRRPRTVFVFALSAALVGTLAGCASSSVPGLDRAPRFDPDDFDSASMHTRHINAPQARVCEGARRALLSQGYLVSTASAEVVAGRKYFQPSSDIHYEVEMRVVCATEGGDKTRTAAFASALQDRYVIKKINNSASLGVGALGSVSLPFSASDDTLVKVGSETVTDPRFYDRFFQLFDRFVPAAREQVGQPSPAVPPTAANEAAKKEARESGEVHEMLPMPVTIPAPRPPAVTGFPLPPAAAASQEAPSAAPSVAPAAAPAAATPSTTAPSPDPAPAPAAAPAN</sequence>
<evidence type="ECO:0000256" key="2">
    <source>
        <dbReference type="SAM" id="SignalP"/>
    </source>
</evidence>
<feature type="compositionally biased region" description="Low complexity" evidence="1">
    <location>
        <begin position="241"/>
        <end position="271"/>
    </location>
</feature>
<feature type="region of interest" description="Disordered" evidence="1">
    <location>
        <begin position="188"/>
        <end position="285"/>
    </location>
</feature>
<dbReference type="AlphaFoldDB" id="A0A1G7DJW2"/>
<dbReference type="EMBL" id="FMZC01000019">
    <property type="protein sequence ID" value="SDE51350.1"/>
    <property type="molecule type" value="Genomic_DNA"/>
</dbReference>
<keyword evidence="2" id="KW-0732">Signal</keyword>
<accession>A0A1G7DJW2</accession>
<name>A0A1G7DJW2_9BURK</name>
<dbReference type="Proteomes" id="UP000198781">
    <property type="component" value="Unassembled WGS sequence"/>
</dbReference>
<dbReference type="Pfam" id="PF10001">
    <property type="entry name" value="DUF2242"/>
    <property type="match status" value="1"/>
</dbReference>
<organism evidence="3 4">
    <name type="scientific">Paracidovorax valerianellae</name>
    <dbReference type="NCBI Taxonomy" id="187868"/>
    <lineage>
        <taxon>Bacteria</taxon>
        <taxon>Pseudomonadati</taxon>
        <taxon>Pseudomonadota</taxon>
        <taxon>Betaproteobacteria</taxon>
        <taxon>Burkholderiales</taxon>
        <taxon>Comamonadaceae</taxon>
        <taxon>Paracidovorax</taxon>
    </lineage>
</organism>
<feature type="compositionally biased region" description="Pro residues" evidence="1">
    <location>
        <begin position="272"/>
        <end position="285"/>
    </location>
</feature>
<evidence type="ECO:0000256" key="1">
    <source>
        <dbReference type="SAM" id="MobiDB-lite"/>
    </source>
</evidence>
<feature type="chain" id="PRO_5011723986" description="DUF2242 domain-containing protein" evidence="2">
    <location>
        <begin position="29"/>
        <end position="285"/>
    </location>
</feature>
<dbReference type="InterPro" id="IPR018718">
    <property type="entry name" value="DUF2242"/>
</dbReference>
<feature type="signal peptide" evidence="2">
    <location>
        <begin position="1"/>
        <end position="28"/>
    </location>
</feature>
<evidence type="ECO:0000313" key="4">
    <source>
        <dbReference type="Proteomes" id="UP000198781"/>
    </source>
</evidence>
<evidence type="ECO:0008006" key="5">
    <source>
        <dbReference type="Google" id="ProtNLM"/>
    </source>
</evidence>